<accession>A0A095TV42</accession>
<dbReference type="EMBL" id="ARXV01000002">
    <property type="protein sequence ID" value="KGD66253.1"/>
    <property type="molecule type" value="Genomic_DNA"/>
</dbReference>
<reference evidence="2 3" key="1">
    <citation type="submission" date="2012-09" db="EMBL/GenBank/DDBJ databases">
        <title>Genome Sequence of alkane-degrading Bacterium Alcanivorax sp. 19-m-6.</title>
        <authorList>
            <person name="Lai Q."/>
            <person name="Shao Z."/>
        </authorList>
    </citation>
    <scope>NUCLEOTIDE SEQUENCE [LARGE SCALE GENOMIC DNA]</scope>
    <source>
        <strain evidence="2 3">19-m-6</strain>
    </source>
</reference>
<evidence type="ECO:0000313" key="2">
    <source>
        <dbReference type="EMBL" id="KGD66253.1"/>
    </source>
</evidence>
<dbReference type="InterPro" id="IPR036873">
    <property type="entry name" value="Rhodanese-like_dom_sf"/>
</dbReference>
<dbReference type="eggNOG" id="COG0607">
    <property type="taxonomic scope" value="Bacteria"/>
</dbReference>
<dbReference type="STRING" id="1177154.Y5S_00725"/>
<dbReference type="SUPFAM" id="SSF52821">
    <property type="entry name" value="Rhodanese/Cell cycle control phosphatase"/>
    <property type="match status" value="1"/>
</dbReference>
<dbReference type="PROSITE" id="PS50206">
    <property type="entry name" value="RHODANESE_3"/>
    <property type="match status" value="1"/>
</dbReference>
<protein>
    <submittedName>
        <fullName evidence="2">Rhodanese domain-containing protein</fullName>
    </submittedName>
</protein>
<dbReference type="InterPro" id="IPR050229">
    <property type="entry name" value="GlpE_sulfurtransferase"/>
</dbReference>
<sequence>MPERISAQEGKARFDAGESLFVDIRDPHSYAAGHLRDAVHLTNANVDQFLADTDKGLPLVVYCYHGNSSQGAADWLTEQGFQAVSLDGGYEVFKQQFPDTLETPEA</sequence>
<dbReference type="PATRIC" id="fig|1177154.3.peg.731"/>
<dbReference type="RefSeq" id="WP_035230465.1">
    <property type="nucleotide sequence ID" value="NZ_ARXV01000002.1"/>
</dbReference>
<evidence type="ECO:0000313" key="3">
    <source>
        <dbReference type="Proteomes" id="UP000029444"/>
    </source>
</evidence>
<dbReference type="Gene3D" id="3.40.250.10">
    <property type="entry name" value="Rhodanese-like domain"/>
    <property type="match status" value="1"/>
</dbReference>
<dbReference type="PANTHER" id="PTHR43031">
    <property type="entry name" value="FAD-DEPENDENT OXIDOREDUCTASE"/>
    <property type="match status" value="1"/>
</dbReference>
<comment type="caution">
    <text evidence="2">The sequence shown here is derived from an EMBL/GenBank/DDBJ whole genome shotgun (WGS) entry which is preliminary data.</text>
</comment>
<proteinExistence type="predicted"/>
<dbReference type="InterPro" id="IPR001763">
    <property type="entry name" value="Rhodanese-like_dom"/>
</dbReference>
<dbReference type="SMART" id="SM00450">
    <property type="entry name" value="RHOD"/>
    <property type="match status" value="1"/>
</dbReference>
<keyword evidence="3" id="KW-1185">Reference proteome</keyword>
<organism evidence="2 3">
    <name type="scientific">Alcanivorax nanhaiticus</name>
    <dbReference type="NCBI Taxonomy" id="1177154"/>
    <lineage>
        <taxon>Bacteria</taxon>
        <taxon>Pseudomonadati</taxon>
        <taxon>Pseudomonadota</taxon>
        <taxon>Gammaproteobacteria</taxon>
        <taxon>Oceanospirillales</taxon>
        <taxon>Alcanivoracaceae</taxon>
        <taxon>Alcanivorax</taxon>
    </lineage>
</organism>
<dbReference type="NCBIfam" id="NF001195">
    <property type="entry name" value="PRK00162.1"/>
    <property type="match status" value="1"/>
</dbReference>
<name>A0A095TV42_9GAMM</name>
<dbReference type="OrthoDB" id="9811849at2"/>
<feature type="domain" description="Rhodanese" evidence="1">
    <location>
        <begin position="15"/>
        <end position="102"/>
    </location>
</feature>
<dbReference type="AlphaFoldDB" id="A0A095TV42"/>
<dbReference type="PANTHER" id="PTHR43031:SF6">
    <property type="entry name" value="THIOSULFATE SULFURTRANSFERASE GLPE"/>
    <property type="match status" value="1"/>
</dbReference>
<evidence type="ECO:0000259" key="1">
    <source>
        <dbReference type="PROSITE" id="PS50206"/>
    </source>
</evidence>
<gene>
    <name evidence="2" type="ORF">Y5S_00725</name>
</gene>
<dbReference type="Proteomes" id="UP000029444">
    <property type="component" value="Unassembled WGS sequence"/>
</dbReference>
<dbReference type="Pfam" id="PF00581">
    <property type="entry name" value="Rhodanese"/>
    <property type="match status" value="1"/>
</dbReference>